<dbReference type="PROSITE" id="PS51736">
    <property type="entry name" value="RECOMBINASES_3"/>
    <property type="match status" value="1"/>
</dbReference>
<dbReference type="InterPro" id="IPR050639">
    <property type="entry name" value="SSR_resolvase"/>
</dbReference>
<sequence>MNGLKIGYARVSTDEQDLSAQLAALAELGVVTDRIYVDKGLTGTNRARPGLREALAACRAGDQLVVTKLDRLARSVTDAHDVATELTTRQVKLNLGGSIHDPTDAMGKLLFTTLAMIAEFEADLTRLRTREGMKIAKAKGRLRGKAPKLNAKQEAHLVALHKAGEHTSAELAELFGVARSTVYRAIERAAAAKPGAAR</sequence>
<proteinExistence type="inferred from homology"/>
<gene>
    <name evidence="7" type="ORF">ABZ071_30605</name>
</gene>
<dbReference type="Pfam" id="PF02796">
    <property type="entry name" value="HTH_7"/>
    <property type="match status" value="1"/>
</dbReference>
<evidence type="ECO:0000256" key="2">
    <source>
        <dbReference type="ARBA" id="ARBA00022908"/>
    </source>
</evidence>
<keyword evidence="8" id="KW-1185">Reference proteome</keyword>
<dbReference type="PROSITE" id="PS00397">
    <property type="entry name" value="RECOMBINASES_1"/>
    <property type="match status" value="1"/>
</dbReference>
<dbReference type="Proteomes" id="UP001550348">
    <property type="component" value="Unassembled WGS sequence"/>
</dbReference>
<dbReference type="Pfam" id="PF00239">
    <property type="entry name" value="Resolvase"/>
    <property type="match status" value="1"/>
</dbReference>
<reference evidence="7 8" key="1">
    <citation type="submission" date="2024-06" db="EMBL/GenBank/DDBJ databases">
        <title>The Natural Products Discovery Center: Release of the First 8490 Sequenced Strains for Exploring Actinobacteria Biosynthetic Diversity.</title>
        <authorList>
            <person name="Kalkreuter E."/>
            <person name="Kautsar S.A."/>
            <person name="Yang D."/>
            <person name="Bader C.D."/>
            <person name="Teijaro C.N."/>
            <person name="Fluegel L."/>
            <person name="Davis C.M."/>
            <person name="Simpson J.R."/>
            <person name="Lauterbach L."/>
            <person name="Steele A.D."/>
            <person name="Gui C."/>
            <person name="Meng S."/>
            <person name="Li G."/>
            <person name="Viehrig K."/>
            <person name="Ye F."/>
            <person name="Su P."/>
            <person name="Kiefer A.F."/>
            <person name="Nichols A."/>
            <person name="Cepeda A.J."/>
            <person name="Yan W."/>
            <person name="Fan B."/>
            <person name="Jiang Y."/>
            <person name="Adhikari A."/>
            <person name="Zheng C.-J."/>
            <person name="Schuster L."/>
            <person name="Cowan T.M."/>
            <person name="Smanski M.J."/>
            <person name="Chevrette M.G."/>
            <person name="De Carvalho L.P.S."/>
            <person name="Shen B."/>
        </authorList>
    </citation>
    <scope>NUCLEOTIDE SEQUENCE [LARGE SCALE GENOMIC DNA]</scope>
    <source>
        <strain evidence="7 8">NPDC006286</strain>
    </source>
</reference>
<dbReference type="PROSITE" id="PS00398">
    <property type="entry name" value="RECOMBINASES_2"/>
    <property type="match status" value="1"/>
</dbReference>
<name>A0ABV2VUX1_9ACTN</name>
<evidence type="ECO:0000259" key="6">
    <source>
        <dbReference type="PROSITE" id="PS51736"/>
    </source>
</evidence>
<dbReference type="PANTHER" id="PTHR30461:SF26">
    <property type="entry name" value="RESOLVASE HOMOLOG YNEB"/>
    <property type="match status" value="1"/>
</dbReference>
<dbReference type="RefSeq" id="WP_355667702.1">
    <property type="nucleotide sequence ID" value="NZ_JBEXRX010000156.1"/>
</dbReference>
<dbReference type="SUPFAM" id="SSF46689">
    <property type="entry name" value="Homeodomain-like"/>
    <property type="match status" value="1"/>
</dbReference>
<keyword evidence="4" id="KW-0233">DNA recombination</keyword>
<dbReference type="PANTHER" id="PTHR30461">
    <property type="entry name" value="DNA-INVERTASE FROM LAMBDOID PROPHAGE"/>
    <property type="match status" value="1"/>
</dbReference>
<evidence type="ECO:0000256" key="5">
    <source>
        <dbReference type="PROSITE-ProRule" id="PRU10137"/>
    </source>
</evidence>
<dbReference type="InterPro" id="IPR009057">
    <property type="entry name" value="Homeodomain-like_sf"/>
</dbReference>
<comment type="similarity">
    <text evidence="1">Belongs to the site-specific recombinase resolvase family.</text>
</comment>
<dbReference type="InterPro" id="IPR006119">
    <property type="entry name" value="Resolv_N"/>
</dbReference>
<dbReference type="Gene3D" id="1.10.10.60">
    <property type="entry name" value="Homeodomain-like"/>
    <property type="match status" value="1"/>
</dbReference>
<evidence type="ECO:0000313" key="8">
    <source>
        <dbReference type="Proteomes" id="UP001550348"/>
    </source>
</evidence>
<evidence type="ECO:0000256" key="3">
    <source>
        <dbReference type="ARBA" id="ARBA00023125"/>
    </source>
</evidence>
<evidence type="ECO:0000256" key="4">
    <source>
        <dbReference type="ARBA" id="ARBA00023172"/>
    </source>
</evidence>
<dbReference type="CDD" id="cd03768">
    <property type="entry name" value="SR_ResInv"/>
    <property type="match status" value="1"/>
</dbReference>
<feature type="domain" description="Resolvase/invertase-type recombinase catalytic" evidence="6">
    <location>
        <begin position="4"/>
        <end position="140"/>
    </location>
</feature>
<dbReference type="InterPro" id="IPR036162">
    <property type="entry name" value="Resolvase-like_N_sf"/>
</dbReference>
<protein>
    <submittedName>
        <fullName evidence="7">Recombinase family protein</fullName>
    </submittedName>
</protein>
<organism evidence="7 8">
    <name type="scientific">Micromonospora fulviviridis</name>
    <dbReference type="NCBI Taxonomy" id="47860"/>
    <lineage>
        <taxon>Bacteria</taxon>
        <taxon>Bacillati</taxon>
        <taxon>Actinomycetota</taxon>
        <taxon>Actinomycetes</taxon>
        <taxon>Micromonosporales</taxon>
        <taxon>Micromonosporaceae</taxon>
        <taxon>Micromonospora</taxon>
    </lineage>
</organism>
<dbReference type="InterPro" id="IPR006118">
    <property type="entry name" value="Recombinase_CS"/>
</dbReference>
<dbReference type="EMBL" id="JBEXRX010000156">
    <property type="protein sequence ID" value="MEU0156167.1"/>
    <property type="molecule type" value="Genomic_DNA"/>
</dbReference>
<dbReference type="Gene3D" id="3.40.50.1390">
    <property type="entry name" value="Resolvase, N-terminal catalytic domain"/>
    <property type="match status" value="1"/>
</dbReference>
<dbReference type="SMART" id="SM00857">
    <property type="entry name" value="Resolvase"/>
    <property type="match status" value="1"/>
</dbReference>
<accession>A0ABV2VUX1</accession>
<dbReference type="SUPFAM" id="SSF53041">
    <property type="entry name" value="Resolvase-like"/>
    <property type="match status" value="1"/>
</dbReference>
<evidence type="ECO:0000313" key="7">
    <source>
        <dbReference type="EMBL" id="MEU0156167.1"/>
    </source>
</evidence>
<keyword evidence="2" id="KW-0229">DNA integration</keyword>
<keyword evidence="3" id="KW-0238">DNA-binding</keyword>
<feature type="active site" description="O-(5'-phospho-DNA)-serine intermediate" evidence="5">
    <location>
        <position position="12"/>
    </location>
</feature>
<comment type="caution">
    <text evidence="7">The sequence shown here is derived from an EMBL/GenBank/DDBJ whole genome shotgun (WGS) entry which is preliminary data.</text>
</comment>
<evidence type="ECO:0000256" key="1">
    <source>
        <dbReference type="ARBA" id="ARBA00009913"/>
    </source>
</evidence>
<dbReference type="InterPro" id="IPR006120">
    <property type="entry name" value="Resolvase_HTH_dom"/>
</dbReference>